<sequence length="123" mass="14036">MAYFAQLDDASIVFQVLAVNNETIDNLPFPESEPVGIAFLESIYGNAIIWKQTSYNANFRKNYAIIGCPYDLVLDAFIPPKPFPSWLLNTETCRWNAPVPRPDDGKQYIWDEPTLSWVEYSAP</sequence>
<dbReference type="EMBL" id="LR796638">
    <property type="protein sequence ID" value="CAB4155941.1"/>
    <property type="molecule type" value="Genomic_DNA"/>
</dbReference>
<evidence type="ECO:0000313" key="4">
    <source>
        <dbReference type="EMBL" id="CAB5226851.1"/>
    </source>
</evidence>
<dbReference type="EMBL" id="LR797248">
    <property type="protein sequence ID" value="CAB4196342.1"/>
    <property type="molecule type" value="Genomic_DNA"/>
</dbReference>
<proteinExistence type="predicted"/>
<dbReference type="EMBL" id="LR798366">
    <property type="protein sequence ID" value="CAB5226851.1"/>
    <property type="molecule type" value="Genomic_DNA"/>
</dbReference>
<accession>A0A6J5RK15</accession>
<name>A0A6J5RK15_9CAUD</name>
<evidence type="ECO:0000313" key="1">
    <source>
        <dbReference type="EMBL" id="CAB4155941.1"/>
    </source>
</evidence>
<evidence type="ECO:0000313" key="3">
    <source>
        <dbReference type="EMBL" id="CAB4210963.1"/>
    </source>
</evidence>
<dbReference type="EMBL" id="LR797366">
    <property type="protein sequence ID" value="CAB4210963.1"/>
    <property type="molecule type" value="Genomic_DNA"/>
</dbReference>
<reference evidence="2" key="1">
    <citation type="submission" date="2020-05" db="EMBL/GenBank/DDBJ databases">
        <authorList>
            <person name="Chiriac C."/>
            <person name="Salcher M."/>
            <person name="Ghai R."/>
            <person name="Kavagutti S V."/>
        </authorList>
    </citation>
    <scope>NUCLEOTIDE SEQUENCE</scope>
</reference>
<evidence type="ECO:0000313" key="2">
    <source>
        <dbReference type="EMBL" id="CAB4196342.1"/>
    </source>
</evidence>
<organism evidence="2">
    <name type="scientific">uncultured Caudovirales phage</name>
    <dbReference type="NCBI Taxonomy" id="2100421"/>
    <lineage>
        <taxon>Viruses</taxon>
        <taxon>Duplodnaviria</taxon>
        <taxon>Heunggongvirae</taxon>
        <taxon>Uroviricota</taxon>
        <taxon>Caudoviricetes</taxon>
        <taxon>Peduoviridae</taxon>
        <taxon>Maltschvirus</taxon>
        <taxon>Maltschvirus maltsch</taxon>
    </lineage>
</organism>
<gene>
    <name evidence="2" type="ORF">UFOVP1303_76</name>
    <name evidence="3" type="ORF">UFOVP1417_59</name>
    <name evidence="4" type="ORF">UFOVP1517_52</name>
    <name evidence="1" type="ORF">UFOVP664_28</name>
</gene>
<protein>
    <submittedName>
        <fullName evidence="2">Uncharacterized protein</fullName>
    </submittedName>
</protein>